<comment type="similarity">
    <text evidence="3 10">Belongs to the ATPase gamma chain family.</text>
</comment>
<dbReference type="RefSeq" id="WP_117445282.1">
    <property type="nucleotide sequence ID" value="NZ_CALCIP010000015.1"/>
</dbReference>
<accession>A0A3E3E8E3</accession>
<dbReference type="GO" id="GO:0005524">
    <property type="term" value="F:ATP binding"/>
    <property type="evidence" value="ECO:0007669"/>
    <property type="project" value="UniProtKB-UniRule"/>
</dbReference>
<dbReference type="GO" id="GO:0005886">
    <property type="term" value="C:plasma membrane"/>
    <property type="evidence" value="ECO:0007669"/>
    <property type="project" value="UniProtKB-SubCell"/>
</dbReference>
<keyword evidence="6 10" id="KW-0406">Ion transport</keyword>
<dbReference type="InterPro" id="IPR000131">
    <property type="entry name" value="ATP_synth_F1_gsu"/>
</dbReference>
<comment type="function">
    <text evidence="1 10">Produces ATP from ADP in the presence of a proton gradient across the membrane. The gamma chain is believed to be important in regulating ATPase activity and the flow of protons through the CF(0) complex.</text>
</comment>
<dbReference type="Proteomes" id="UP000260721">
    <property type="component" value="Unassembled WGS sequence"/>
</dbReference>
<dbReference type="Gene3D" id="3.40.1380.10">
    <property type="match status" value="1"/>
</dbReference>
<dbReference type="InterPro" id="IPR023632">
    <property type="entry name" value="ATP_synth_F1_gsu_CS"/>
</dbReference>
<comment type="subunit">
    <text evidence="10">F-type ATPases have 2 components, CF(1) - the catalytic core - and CF(0) - the membrane proton channel. CF(1) has five subunits: alpha(3), beta(3), gamma(1), delta(1), epsilon(1). CF(0) has three main subunits: a, b and c.</text>
</comment>
<reference evidence="12 13" key="1">
    <citation type="submission" date="2018-08" db="EMBL/GenBank/DDBJ databases">
        <title>A genome reference for cultivated species of the human gut microbiota.</title>
        <authorList>
            <person name="Zou Y."/>
            <person name="Xue W."/>
            <person name="Luo G."/>
        </authorList>
    </citation>
    <scope>NUCLEOTIDE SEQUENCE [LARGE SCALE GENOMIC DNA]</scope>
    <source>
        <strain evidence="12 13">TF08-11</strain>
    </source>
</reference>
<dbReference type="NCBIfam" id="TIGR01146">
    <property type="entry name" value="ATPsyn_F1gamma"/>
    <property type="match status" value="1"/>
</dbReference>
<evidence type="ECO:0000256" key="2">
    <source>
        <dbReference type="ARBA" id="ARBA00004170"/>
    </source>
</evidence>
<evidence type="ECO:0000256" key="1">
    <source>
        <dbReference type="ARBA" id="ARBA00003456"/>
    </source>
</evidence>
<comment type="subcellular location">
    <subcellularLocation>
        <location evidence="10">Cell membrane</location>
        <topology evidence="10">Peripheral membrane protein</topology>
    </subcellularLocation>
    <subcellularLocation>
        <location evidence="2">Membrane</location>
        <topology evidence="2">Peripheral membrane protein</topology>
    </subcellularLocation>
</comment>
<keyword evidence="4 10" id="KW-0813">Transport</keyword>
<evidence type="ECO:0000256" key="4">
    <source>
        <dbReference type="ARBA" id="ARBA00022448"/>
    </source>
</evidence>
<dbReference type="GO" id="GO:0016787">
    <property type="term" value="F:hydrolase activity"/>
    <property type="evidence" value="ECO:0007669"/>
    <property type="project" value="UniProtKB-KW"/>
</dbReference>
<dbReference type="SUPFAM" id="SSF52943">
    <property type="entry name" value="ATP synthase (F1-ATPase), gamma subunit"/>
    <property type="match status" value="1"/>
</dbReference>
<protein>
    <recommendedName>
        <fullName evidence="10">ATP synthase gamma chain</fullName>
    </recommendedName>
    <alternativeName>
        <fullName evidence="10">ATP synthase F1 sector gamma subunit</fullName>
    </alternativeName>
    <alternativeName>
        <fullName evidence="10">F-ATPase gamma subunit</fullName>
    </alternativeName>
</protein>
<dbReference type="Proteomes" id="UP001212981">
    <property type="component" value="Unassembled WGS sequence"/>
</dbReference>
<keyword evidence="5 10" id="KW-0375">Hydrogen ion transport</keyword>
<dbReference type="PRINTS" id="PR00126">
    <property type="entry name" value="ATPASEGAMMA"/>
</dbReference>
<dbReference type="HAMAP" id="MF_00815">
    <property type="entry name" value="ATP_synth_gamma_bact"/>
    <property type="match status" value="1"/>
</dbReference>
<dbReference type="Pfam" id="PF00231">
    <property type="entry name" value="ATP-synt"/>
    <property type="match status" value="1"/>
</dbReference>
<evidence type="ECO:0000256" key="8">
    <source>
        <dbReference type="ARBA" id="ARBA00023196"/>
    </source>
</evidence>
<dbReference type="PANTHER" id="PTHR11693">
    <property type="entry name" value="ATP SYNTHASE GAMMA CHAIN"/>
    <property type="match status" value="1"/>
</dbReference>
<evidence type="ECO:0000313" key="13">
    <source>
        <dbReference type="Proteomes" id="UP000260721"/>
    </source>
</evidence>
<dbReference type="PROSITE" id="PS00153">
    <property type="entry name" value="ATPASE_GAMMA"/>
    <property type="match status" value="1"/>
</dbReference>
<keyword evidence="10" id="KW-1003">Cell membrane</keyword>
<evidence type="ECO:0000256" key="6">
    <source>
        <dbReference type="ARBA" id="ARBA00023065"/>
    </source>
</evidence>
<dbReference type="CDD" id="cd12151">
    <property type="entry name" value="F1-ATPase_gamma"/>
    <property type="match status" value="1"/>
</dbReference>
<gene>
    <name evidence="10 12" type="primary">atpG</name>
    <name evidence="12" type="ORF">DXC78_00930</name>
    <name evidence="11" type="ORF">PND82_02885</name>
</gene>
<dbReference type="GO" id="GO:0046933">
    <property type="term" value="F:proton-transporting ATP synthase activity, rotational mechanism"/>
    <property type="evidence" value="ECO:0007669"/>
    <property type="project" value="UniProtKB-UniRule"/>
</dbReference>
<comment type="caution">
    <text evidence="12">The sequence shown here is derived from an EMBL/GenBank/DDBJ whole genome shotgun (WGS) entry which is preliminary data.</text>
</comment>
<dbReference type="AlphaFoldDB" id="A0A3E3E8E3"/>
<keyword evidence="8 10" id="KW-0139">CF(1)</keyword>
<dbReference type="InterPro" id="IPR035968">
    <property type="entry name" value="ATP_synth_F1_ATPase_gsu"/>
</dbReference>
<evidence type="ECO:0000256" key="10">
    <source>
        <dbReference type="HAMAP-Rule" id="MF_00815"/>
    </source>
</evidence>
<dbReference type="EMBL" id="QUSK01000001">
    <property type="protein sequence ID" value="RGD78428.1"/>
    <property type="molecule type" value="Genomic_DNA"/>
</dbReference>
<evidence type="ECO:0000313" key="11">
    <source>
        <dbReference type="EMBL" id="MDB7981765.1"/>
    </source>
</evidence>
<proteinExistence type="inferred from homology"/>
<evidence type="ECO:0000256" key="7">
    <source>
        <dbReference type="ARBA" id="ARBA00023136"/>
    </source>
</evidence>
<evidence type="ECO:0000256" key="5">
    <source>
        <dbReference type="ARBA" id="ARBA00022781"/>
    </source>
</evidence>
<keyword evidence="9 10" id="KW-0066">ATP synthesis</keyword>
<name>A0A3E3E8E3_9FIRM</name>
<dbReference type="GO" id="GO:0042777">
    <property type="term" value="P:proton motive force-driven plasma membrane ATP synthesis"/>
    <property type="evidence" value="ECO:0007669"/>
    <property type="project" value="UniProtKB-UniRule"/>
</dbReference>
<evidence type="ECO:0000256" key="3">
    <source>
        <dbReference type="ARBA" id="ARBA00007681"/>
    </source>
</evidence>
<organism evidence="12 13">
    <name type="scientific">Faecalicoccus pleomorphus</name>
    <dbReference type="NCBI Taxonomy" id="1323"/>
    <lineage>
        <taxon>Bacteria</taxon>
        <taxon>Bacillati</taxon>
        <taxon>Bacillota</taxon>
        <taxon>Erysipelotrichia</taxon>
        <taxon>Erysipelotrichales</taxon>
        <taxon>Erysipelotrichaceae</taxon>
        <taxon>Faecalicoccus</taxon>
    </lineage>
</organism>
<keyword evidence="12" id="KW-0378">Hydrolase</keyword>
<dbReference type="GO" id="GO:0045259">
    <property type="term" value="C:proton-transporting ATP synthase complex"/>
    <property type="evidence" value="ECO:0007669"/>
    <property type="project" value="UniProtKB-KW"/>
</dbReference>
<reference evidence="11" key="2">
    <citation type="submission" date="2023-01" db="EMBL/GenBank/DDBJ databases">
        <title>Human gut microbiome strain richness.</title>
        <authorList>
            <person name="Chen-Liaw A."/>
        </authorList>
    </citation>
    <scope>NUCLEOTIDE SEQUENCE</scope>
    <source>
        <strain evidence="11">D8_m1001271B151109d0_201107</strain>
    </source>
</reference>
<evidence type="ECO:0000256" key="9">
    <source>
        <dbReference type="ARBA" id="ARBA00023310"/>
    </source>
</evidence>
<dbReference type="Gene3D" id="1.10.287.80">
    <property type="entry name" value="ATP synthase, gamma subunit, helix hairpin domain"/>
    <property type="match status" value="1"/>
</dbReference>
<dbReference type="PANTHER" id="PTHR11693:SF22">
    <property type="entry name" value="ATP SYNTHASE SUBUNIT GAMMA, MITOCHONDRIAL"/>
    <property type="match status" value="1"/>
</dbReference>
<dbReference type="EMBL" id="JAQLXO010000002">
    <property type="protein sequence ID" value="MDB7981765.1"/>
    <property type="molecule type" value="Genomic_DNA"/>
</dbReference>
<evidence type="ECO:0000313" key="12">
    <source>
        <dbReference type="EMBL" id="RGD78428.1"/>
    </source>
</evidence>
<sequence length="281" mass="31640">MAQTRQAIQARIKSVESTKKITRAMQLVASSKLTKQKQRMEENREYADSLQTLLTLVLHSAQKNSIYLNSDVSKPKLIFVVTSDMGLCGGYNANIHKMIQSHISKDDKIIMIGSRGINWIKNRDYSVYDSLPELNEDNVYTSLATKMDEALQLYEQKEISSIQVLYTHYKNTLTFVPTLETILPVSKQEEKEHIAKAEMIFEPDQQSMLKDVIPMAAKSILFSKVLESKTSEQASRRMAMESATDNADELQATLELAFNQARQAAITQEITEIVGGANALV</sequence>
<keyword evidence="7 10" id="KW-0472">Membrane</keyword>